<feature type="transmembrane region" description="Helical" evidence="1">
    <location>
        <begin position="117"/>
        <end position="138"/>
    </location>
</feature>
<keyword evidence="4" id="KW-1185">Reference proteome</keyword>
<keyword evidence="1" id="KW-1133">Transmembrane helix</keyword>
<evidence type="ECO:0000256" key="1">
    <source>
        <dbReference type="SAM" id="Phobius"/>
    </source>
</evidence>
<keyword evidence="1" id="KW-0472">Membrane</keyword>
<gene>
    <name evidence="3" type="ORF">BCR34DRAFT_310366</name>
</gene>
<feature type="transmembrane region" description="Helical" evidence="1">
    <location>
        <begin position="12"/>
        <end position="37"/>
    </location>
</feature>
<dbReference type="STRING" id="1231657.A0A1Y1ZP15"/>
<evidence type="ECO:0000259" key="2">
    <source>
        <dbReference type="Pfam" id="PF24802"/>
    </source>
</evidence>
<dbReference type="AlphaFoldDB" id="A0A1Y1ZP15"/>
<dbReference type="Pfam" id="PF24802">
    <property type="entry name" value="DUF7703"/>
    <property type="match status" value="1"/>
</dbReference>
<dbReference type="PANTHER" id="PTHR37013">
    <property type="entry name" value="INTEGRAL MEMBRANE PROTEIN (AFU_ORTHOLOGUE AFUA_1G05950)-RELATED"/>
    <property type="match status" value="1"/>
</dbReference>
<feature type="transmembrane region" description="Helical" evidence="1">
    <location>
        <begin position="49"/>
        <end position="73"/>
    </location>
</feature>
<organism evidence="3 4">
    <name type="scientific">Clohesyomyces aquaticus</name>
    <dbReference type="NCBI Taxonomy" id="1231657"/>
    <lineage>
        <taxon>Eukaryota</taxon>
        <taxon>Fungi</taxon>
        <taxon>Dikarya</taxon>
        <taxon>Ascomycota</taxon>
        <taxon>Pezizomycotina</taxon>
        <taxon>Dothideomycetes</taxon>
        <taxon>Pleosporomycetidae</taxon>
        <taxon>Pleosporales</taxon>
        <taxon>Lindgomycetaceae</taxon>
        <taxon>Clohesyomyces</taxon>
    </lineage>
</organism>
<evidence type="ECO:0000313" key="4">
    <source>
        <dbReference type="Proteomes" id="UP000193144"/>
    </source>
</evidence>
<feature type="transmembrane region" description="Helical" evidence="1">
    <location>
        <begin position="200"/>
        <end position="220"/>
    </location>
</feature>
<comment type="caution">
    <text evidence="3">The sequence shown here is derived from an EMBL/GenBank/DDBJ whole genome shotgun (WGS) entry which is preliminary data.</text>
</comment>
<dbReference type="InterPro" id="IPR056120">
    <property type="entry name" value="DUF7703"/>
</dbReference>
<proteinExistence type="predicted"/>
<dbReference type="PANTHER" id="PTHR37013:SF4">
    <property type="entry name" value="INTEGRAL MEMBRANE PROTEIN"/>
    <property type="match status" value="1"/>
</dbReference>
<accession>A0A1Y1ZP15</accession>
<dbReference type="EMBL" id="MCFA01000055">
    <property type="protein sequence ID" value="ORY12003.1"/>
    <property type="molecule type" value="Genomic_DNA"/>
</dbReference>
<feature type="transmembrane region" description="Helical" evidence="1">
    <location>
        <begin position="79"/>
        <end position="105"/>
    </location>
</feature>
<protein>
    <recommendedName>
        <fullName evidence="2">DUF7703 domain-containing protein</fullName>
    </recommendedName>
</protein>
<evidence type="ECO:0000313" key="3">
    <source>
        <dbReference type="EMBL" id="ORY12003.1"/>
    </source>
</evidence>
<keyword evidence="1" id="KW-0812">Transmembrane</keyword>
<reference evidence="3 4" key="1">
    <citation type="submission" date="2016-07" db="EMBL/GenBank/DDBJ databases">
        <title>Pervasive Adenine N6-methylation of Active Genes in Fungi.</title>
        <authorList>
            <consortium name="DOE Joint Genome Institute"/>
            <person name="Mondo S.J."/>
            <person name="Dannebaum R.O."/>
            <person name="Kuo R.C."/>
            <person name="Labutti K."/>
            <person name="Haridas S."/>
            <person name="Kuo A."/>
            <person name="Salamov A."/>
            <person name="Ahrendt S.R."/>
            <person name="Lipzen A."/>
            <person name="Sullivan W."/>
            <person name="Andreopoulos W.B."/>
            <person name="Clum A."/>
            <person name="Lindquist E."/>
            <person name="Daum C."/>
            <person name="Ramamoorthy G.K."/>
            <person name="Gryganskyi A."/>
            <person name="Culley D."/>
            <person name="Magnuson J.K."/>
            <person name="James T.Y."/>
            <person name="O'Malley M.A."/>
            <person name="Stajich J.E."/>
            <person name="Spatafora J.W."/>
            <person name="Visel A."/>
            <person name="Grigoriev I.V."/>
        </authorList>
    </citation>
    <scope>NUCLEOTIDE SEQUENCE [LARGE SCALE GENOMIC DNA]</scope>
    <source>
        <strain evidence="3 4">CBS 115471</strain>
    </source>
</reference>
<name>A0A1Y1ZP15_9PLEO</name>
<dbReference type="OrthoDB" id="405906at2759"/>
<feature type="domain" description="DUF7703" evidence="2">
    <location>
        <begin position="11"/>
        <end position="255"/>
    </location>
</feature>
<sequence>MTGDKGMGTEYSISFSTALIIIAFISVALYNVGELTVTIFRTFKRWNGLYFWSVLASSCGIVPYCIGFILKFFHPNLSAMVALSLISPSWVLMVTGQSLALYSRLHLVARGTASDRWVLGMIICNALLCHVLIIVFVYGSNLSNPGPFIRVYSVYEKIQITVFFLQEVIISGMYVYRTVRLLHSEGNIRPNGRNIMKHLIWVNIIVIALDITMLAIAYAGHYDIEVTYKPFIYSVKLKMEFDILNKLVTLFQGSTQKSSSNIHSSAHHPCSEYISIKKQGGMSKSVNDGGNRAMLGSVVHNAPEQKAGEVIKTTEIRVARADTDGDDIELDSLGNGSANDGTGQGRRKSFLWWSICGCGQPQLDKPSMLTIRLRHISVIDKSTI</sequence>
<dbReference type="Proteomes" id="UP000193144">
    <property type="component" value="Unassembled WGS sequence"/>
</dbReference>
<feature type="transmembrane region" description="Helical" evidence="1">
    <location>
        <begin position="158"/>
        <end position="179"/>
    </location>
</feature>